<keyword evidence="1" id="KW-0175">Coiled coil</keyword>
<feature type="coiled-coil region" evidence="1">
    <location>
        <begin position="284"/>
        <end position="315"/>
    </location>
</feature>
<evidence type="ECO:0000256" key="1">
    <source>
        <dbReference type="SAM" id="Coils"/>
    </source>
</evidence>
<protein>
    <submittedName>
        <fullName evidence="2">Uncharacterized protein</fullName>
    </submittedName>
</protein>
<sequence>VDKPNFLAQKNSHERDTHISFDEGPHIYTIDGDSDYTSVTSWNHSHFPEFNSELVITKMMASPKWPQSPYFGMTKQEIKDKWKNDGIAASEAGTRMHYDIEGFYNNMKMEDNDTLEWKYFKEFNDAIGSKLEPYRTEWMVWDKDLRLAGSIDMIFANSDGTLQIYDWKRVKEIKKENRWDSAKVDCISHLPHSNFWHYSLQLNTYKSIIERNYGKKVSKMFLVCLHPNNKNNSYLSYEVSSLSQEMKDLIELRERHTSSSKKLNPFLEDSLMTAEQASDTVDKLVEMKNKKKEMLADLDAMVETLESQLIFYSKESGFKSVNGRDYKVTFNKNSEYKVPDKKDLRRYELENTLKELDLWEQTQEMSAYRLKSLLKSEALSSEKKAALLTYMDEESNVKLSLKKL</sequence>
<reference evidence="2" key="1">
    <citation type="submission" date="2018-05" db="EMBL/GenBank/DDBJ databases">
        <authorList>
            <person name="Lanie J.A."/>
            <person name="Ng W.-L."/>
            <person name="Kazmierczak K.M."/>
            <person name="Andrzejewski T.M."/>
            <person name="Davidsen T.M."/>
            <person name="Wayne K.J."/>
            <person name="Tettelin H."/>
            <person name="Glass J.I."/>
            <person name="Rusch D."/>
            <person name="Podicherti R."/>
            <person name="Tsui H.-C.T."/>
            <person name="Winkler M.E."/>
        </authorList>
    </citation>
    <scope>NUCLEOTIDE SEQUENCE</scope>
</reference>
<dbReference type="AlphaFoldDB" id="A0A381YV01"/>
<accession>A0A381YV01</accession>
<organism evidence="2">
    <name type="scientific">marine metagenome</name>
    <dbReference type="NCBI Taxonomy" id="408172"/>
    <lineage>
        <taxon>unclassified sequences</taxon>
        <taxon>metagenomes</taxon>
        <taxon>ecological metagenomes</taxon>
    </lineage>
</organism>
<dbReference type="EMBL" id="UINC01019041">
    <property type="protein sequence ID" value="SVA80432.1"/>
    <property type="molecule type" value="Genomic_DNA"/>
</dbReference>
<dbReference type="InterPro" id="IPR011604">
    <property type="entry name" value="PDDEXK-like_dom_sf"/>
</dbReference>
<gene>
    <name evidence="2" type="ORF">METZ01_LOCUS133286</name>
</gene>
<dbReference type="Gene3D" id="3.90.320.10">
    <property type="match status" value="1"/>
</dbReference>
<proteinExistence type="predicted"/>
<name>A0A381YV01_9ZZZZ</name>
<feature type="non-terminal residue" evidence="2">
    <location>
        <position position="1"/>
    </location>
</feature>
<evidence type="ECO:0000313" key="2">
    <source>
        <dbReference type="EMBL" id="SVA80432.1"/>
    </source>
</evidence>